<evidence type="ECO:0000256" key="1">
    <source>
        <dbReference type="ARBA" id="ARBA00011764"/>
    </source>
</evidence>
<evidence type="ECO:0000256" key="3">
    <source>
        <dbReference type="ARBA" id="ARBA00023015"/>
    </source>
</evidence>
<proteinExistence type="predicted"/>
<dbReference type="RefSeq" id="XP_052124803.1">
    <property type="nucleotide sequence ID" value="XM_052268843.1"/>
</dbReference>
<evidence type="ECO:0000313" key="9">
    <source>
        <dbReference type="RefSeq" id="XP_052124803.1"/>
    </source>
</evidence>
<dbReference type="PANTHER" id="PTHR21411:SF0">
    <property type="entry name" value="REGULATORY PROTEIN ZESTE"/>
    <property type="match status" value="1"/>
</dbReference>
<dbReference type="Proteomes" id="UP000504606">
    <property type="component" value="Unplaced"/>
</dbReference>
<reference evidence="9" key="1">
    <citation type="submission" date="2025-08" db="UniProtKB">
        <authorList>
            <consortium name="RefSeq"/>
        </authorList>
    </citation>
    <scope>IDENTIFICATION</scope>
    <source>
        <tissue evidence="9">Whole organism</tissue>
    </source>
</reference>
<dbReference type="OrthoDB" id="3066195at2759"/>
<evidence type="ECO:0000256" key="6">
    <source>
        <dbReference type="SAM" id="MobiDB-lite"/>
    </source>
</evidence>
<keyword evidence="4" id="KW-0804">Transcription</keyword>
<dbReference type="Pfam" id="PF13873">
    <property type="entry name" value="Myb_DNA-bind_5"/>
    <property type="match status" value="1"/>
</dbReference>
<evidence type="ECO:0000313" key="8">
    <source>
        <dbReference type="Proteomes" id="UP000504606"/>
    </source>
</evidence>
<dbReference type="GeneID" id="127749683"/>
<keyword evidence="3" id="KW-0805">Transcription regulation</keyword>
<gene>
    <name evidence="9" type="primary">LOC127749683</name>
</gene>
<evidence type="ECO:0000256" key="5">
    <source>
        <dbReference type="ARBA" id="ARBA00025466"/>
    </source>
</evidence>
<comment type="subunit">
    <text evidence="1">Self-associates forming complexes of several hundred monomers.</text>
</comment>
<feature type="compositionally biased region" description="Low complexity" evidence="6">
    <location>
        <begin position="208"/>
        <end position="228"/>
    </location>
</feature>
<dbReference type="KEGG" id="foc:127749683"/>
<sequence length="296" mass="32182">MSDRKRSPNFTQAERELFASLLSEYSSVIECKLSNMQARTEKAAAWDALTLAFNSQTTYIQRDKDSLMRLWDNMKREARKSRSDEKQELMATGGGVSTKPGPSHIDEAVLQVLGASASGLSNPADGDSSGSLTLPNFSGIHVVSIEQENIPPCRAVQREDLRAALQQATCTPGAVGVGEANWGSEGFKPSLLYSPKPAALRVNASLASSSKSSPASSPTASPASSSSPCLPKRTLAEEAEFVKNAKRRRPRLNEDKKTALVDAKLALMNASMKCLEEEKAQRDTFFEIEKKKKELE</sequence>
<evidence type="ECO:0000256" key="2">
    <source>
        <dbReference type="ARBA" id="ARBA00016807"/>
    </source>
</evidence>
<protein>
    <recommendedName>
        <fullName evidence="2">Regulatory protein zeste</fullName>
    </recommendedName>
</protein>
<evidence type="ECO:0000259" key="7">
    <source>
        <dbReference type="Pfam" id="PF13873"/>
    </source>
</evidence>
<feature type="domain" description="Myb/SANT-like DNA-binding" evidence="7">
    <location>
        <begin position="6"/>
        <end position="82"/>
    </location>
</feature>
<dbReference type="InterPro" id="IPR028002">
    <property type="entry name" value="Myb_DNA-bind_5"/>
</dbReference>
<comment type="function">
    <text evidence="5">Involved in transvection phenomena (= synapsis-dependent gene expression), where the synaptic pairing of chromosomes carrying genes with which zeste interacts influences the expression of these genes. Zeste binds to DNA and stimulates transcription from a nearby promoter.</text>
</comment>
<dbReference type="AlphaFoldDB" id="A0A9C6X0D6"/>
<organism evidence="8 9">
    <name type="scientific">Frankliniella occidentalis</name>
    <name type="common">Western flower thrips</name>
    <name type="synonym">Euthrips occidentalis</name>
    <dbReference type="NCBI Taxonomy" id="133901"/>
    <lineage>
        <taxon>Eukaryota</taxon>
        <taxon>Metazoa</taxon>
        <taxon>Ecdysozoa</taxon>
        <taxon>Arthropoda</taxon>
        <taxon>Hexapoda</taxon>
        <taxon>Insecta</taxon>
        <taxon>Pterygota</taxon>
        <taxon>Neoptera</taxon>
        <taxon>Paraneoptera</taxon>
        <taxon>Thysanoptera</taxon>
        <taxon>Terebrantia</taxon>
        <taxon>Thripoidea</taxon>
        <taxon>Thripidae</taxon>
        <taxon>Frankliniella</taxon>
    </lineage>
</organism>
<dbReference type="PANTHER" id="PTHR21411">
    <property type="entry name" value="APONTIC"/>
    <property type="match status" value="1"/>
</dbReference>
<keyword evidence="8" id="KW-1185">Reference proteome</keyword>
<feature type="region of interest" description="Disordered" evidence="6">
    <location>
        <begin position="208"/>
        <end position="230"/>
    </location>
</feature>
<feature type="region of interest" description="Disordered" evidence="6">
    <location>
        <begin position="78"/>
        <end position="102"/>
    </location>
</feature>
<evidence type="ECO:0000256" key="4">
    <source>
        <dbReference type="ARBA" id="ARBA00023163"/>
    </source>
</evidence>
<name>A0A9C6X0D6_FRAOC</name>
<accession>A0A9C6X0D6</accession>
<feature type="compositionally biased region" description="Basic and acidic residues" evidence="6">
    <location>
        <begin position="78"/>
        <end position="88"/>
    </location>
</feature>